<dbReference type="InterPro" id="IPR013328">
    <property type="entry name" value="6PGD_dom2"/>
</dbReference>
<dbReference type="RefSeq" id="WP_211144845.1">
    <property type="nucleotide sequence ID" value="NZ_JAEEGB010000045.1"/>
</dbReference>
<evidence type="ECO:0000256" key="2">
    <source>
        <dbReference type="ARBA" id="ARBA00004994"/>
    </source>
</evidence>
<comment type="caution">
    <text evidence="14">The sequence shown here is derived from an EMBL/GenBank/DDBJ whole genome shotgun (WGS) entry which is preliminary data.</text>
</comment>
<sequence>MKIAIIGAGAMGSLYGGYLSRAGEDVYLVDIWQSHIDEINSNGLIIKEGEEEIVVYPKAFSKAEEIGSVDLAIIFVKSILTEKALANNKAILGSNTLVMSLQNGYGNIEQIEKYVKSENIIAGTTAHGATMLGPGNIKHAGNGVTHIGWLKNNKNNSIEQIAAALKRAGFDTNISDNVMELIWSKLIVNVGINALTAILEVENGKLLDIDETKYLMKLAVEEAIDVAEALGVKFNRDETIEKVMQVAYNTAENKSSMLQDILNKRKTEIETINGAIVREGIKHFVKTPVNTVLLNLIKAKEVT</sequence>
<dbReference type="GO" id="GO:0005737">
    <property type="term" value="C:cytoplasm"/>
    <property type="evidence" value="ECO:0007669"/>
    <property type="project" value="TreeGrafter"/>
</dbReference>
<feature type="domain" description="Ketopantoate reductase C-terminal" evidence="13">
    <location>
        <begin position="177"/>
        <end position="301"/>
    </location>
</feature>
<dbReference type="EC" id="1.1.1.169" evidence="4 11"/>
<dbReference type="Pfam" id="PF02558">
    <property type="entry name" value="ApbA"/>
    <property type="match status" value="1"/>
</dbReference>
<dbReference type="InterPro" id="IPR013752">
    <property type="entry name" value="KPA_reductase"/>
</dbReference>
<dbReference type="GO" id="GO:0050661">
    <property type="term" value="F:NADP binding"/>
    <property type="evidence" value="ECO:0007669"/>
    <property type="project" value="TreeGrafter"/>
</dbReference>
<dbReference type="PANTHER" id="PTHR43765">
    <property type="entry name" value="2-DEHYDROPANTOATE 2-REDUCTASE-RELATED"/>
    <property type="match status" value="1"/>
</dbReference>
<dbReference type="Gene3D" id="1.10.1040.10">
    <property type="entry name" value="N-(1-d-carboxylethyl)-l-norvaline Dehydrogenase, domain 2"/>
    <property type="match status" value="1"/>
</dbReference>
<evidence type="ECO:0000256" key="6">
    <source>
        <dbReference type="ARBA" id="ARBA00022655"/>
    </source>
</evidence>
<dbReference type="PANTHER" id="PTHR43765:SF2">
    <property type="entry name" value="2-DEHYDROPANTOATE 2-REDUCTASE"/>
    <property type="match status" value="1"/>
</dbReference>
<keyword evidence="6 11" id="KW-0566">Pantothenate biosynthesis</keyword>
<evidence type="ECO:0000313" key="14">
    <source>
        <dbReference type="EMBL" id="MBI6875503.1"/>
    </source>
</evidence>
<evidence type="ECO:0000259" key="12">
    <source>
        <dbReference type="Pfam" id="PF02558"/>
    </source>
</evidence>
<organism evidence="14 15">
    <name type="scientific">Clostridium aciditolerans</name>
    <dbReference type="NCBI Taxonomy" id="339861"/>
    <lineage>
        <taxon>Bacteria</taxon>
        <taxon>Bacillati</taxon>
        <taxon>Bacillota</taxon>
        <taxon>Clostridia</taxon>
        <taxon>Eubacteriales</taxon>
        <taxon>Clostridiaceae</taxon>
        <taxon>Clostridium</taxon>
    </lineage>
</organism>
<dbReference type="FunFam" id="1.10.1040.10:FF:000017">
    <property type="entry name" value="2-dehydropantoate 2-reductase"/>
    <property type="match status" value="1"/>
</dbReference>
<dbReference type="SUPFAM" id="SSF51735">
    <property type="entry name" value="NAD(P)-binding Rossmann-fold domains"/>
    <property type="match status" value="1"/>
</dbReference>
<dbReference type="AlphaFoldDB" id="A0A934M7B2"/>
<keyword evidence="7 11" id="KW-0521">NADP</keyword>
<evidence type="ECO:0000256" key="7">
    <source>
        <dbReference type="ARBA" id="ARBA00022857"/>
    </source>
</evidence>
<dbReference type="Proteomes" id="UP000622687">
    <property type="component" value="Unassembled WGS sequence"/>
</dbReference>
<dbReference type="NCBIfam" id="TIGR00745">
    <property type="entry name" value="apbA_panE"/>
    <property type="match status" value="1"/>
</dbReference>
<reference evidence="14" key="1">
    <citation type="submission" date="2020-12" db="EMBL/GenBank/DDBJ databases">
        <title>Clostridium thailandense sp. nov., a novel acetogenic bacterium isolated from peat land soil in Thailand.</title>
        <authorList>
            <person name="Chaikitkaew S."/>
            <person name="Birkeland N.K."/>
        </authorList>
    </citation>
    <scope>NUCLEOTIDE SEQUENCE</scope>
    <source>
        <strain evidence="14">DSM 17425</strain>
    </source>
</reference>
<comment type="pathway">
    <text evidence="2 11">Cofactor biosynthesis; (R)-pantothenate biosynthesis; (R)-pantoate from 3-methyl-2-oxobutanoate: step 2/2.</text>
</comment>
<evidence type="ECO:0000256" key="5">
    <source>
        <dbReference type="ARBA" id="ARBA00019465"/>
    </source>
</evidence>
<dbReference type="GO" id="GO:0008677">
    <property type="term" value="F:2-dehydropantoate 2-reductase activity"/>
    <property type="evidence" value="ECO:0007669"/>
    <property type="project" value="UniProtKB-EC"/>
</dbReference>
<evidence type="ECO:0000256" key="1">
    <source>
        <dbReference type="ARBA" id="ARBA00002919"/>
    </source>
</evidence>
<evidence type="ECO:0000256" key="11">
    <source>
        <dbReference type="RuleBase" id="RU362068"/>
    </source>
</evidence>
<keyword evidence="8 11" id="KW-0560">Oxidoreductase</keyword>
<dbReference type="SUPFAM" id="SSF48179">
    <property type="entry name" value="6-phosphogluconate dehydrogenase C-terminal domain-like"/>
    <property type="match status" value="1"/>
</dbReference>
<comment type="similarity">
    <text evidence="3 11">Belongs to the ketopantoate reductase family.</text>
</comment>
<feature type="domain" description="Ketopantoate reductase N-terminal" evidence="12">
    <location>
        <begin position="3"/>
        <end position="150"/>
    </location>
</feature>
<evidence type="ECO:0000256" key="4">
    <source>
        <dbReference type="ARBA" id="ARBA00013014"/>
    </source>
</evidence>
<dbReference type="Pfam" id="PF08546">
    <property type="entry name" value="ApbA_C"/>
    <property type="match status" value="1"/>
</dbReference>
<evidence type="ECO:0000256" key="8">
    <source>
        <dbReference type="ARBA" id="ARBA00023002"/>
    </source>
</evidence>
<evidence type="ECO:0000256" key="10">
    <source>
        <dbReference type="ARBA" id="ARBA00048793"/>
    </source>
</evidence>
<dbReference type="EMBL" id="JAEEGB010000045">
    <property type="protein sequence ID" value="MBI6875503.1"/>
    <property type="molecule type" value="Genomic_DNA"/>
</dbReference>
<name>A0A934M7B2_9CLOT</name>
<comment type="catalytic activity">
    <reaction evidence="10 11">
        <text>(R)-pantoate + NADP(+) = 2-dehydropantoate + NADPH + H(+)</text>
        <dbReference type="Rhea" id="RHEA:16233"/>
        <dbReference type="ChEBI" id="CHEBI:11561"/>
        <dbReference type="ChEBI" id="CHEBI:15378"/>
        <dbReference type="ChEBI" id="CHEBI:15980"/>
        <dbReference type="ChEBI" id="CHEBI:57783"/>
        <dbReference type="ChEBI" id="CHEBI:58349"/>
        <dbReference type="EC" id="1.1.1.169"/>
    </reaction>
</comment>
<evidence type="ECO:0000256" key="3">
    <source>
        <dbReference type="ARBA" id="ARBA00007870"/>
    </source>
</evidence>
<dbReference type="InterPro" id="IPR050838">
    <property type="entry name" value="Ketopantoate_reductase"/>
</dbReference>
<dbReference type="Gene3D" id="3.40.50.720">
    <property type="entry name" value="NAD(P)-binding Rossmann-like Domain"/>
    <property type="match status" value="1"/>
</dbReference>
<accession>A0A934M7B2</accession>
<dbReference type="InterPro" id="IPR036291">
    <property type="entry name" value="NAD(P)-bd_dom_sf"/>
</dbReference>
<comment type="function">
    <text evidence="1 11">Catalyzes the NADPH-dependent reduction of ketopantoate into pantoic acid.</text>
</comment>
<evidence type="ECO:0000256" key="9">
    <source>
        <dbReference type="ARBA" id="ARBA00032024"/>
    </source>
</evidence>
<gene>
    <name evidence="14" type="ORF">I6U51_22780</name>
</gene>
<evidence type="ECO:0000259" key="13">
    <source>
        <dbReference type="Pfam" id="PF08546"/>
    </source>
</evidence>
<dbReference type="InterPro" id="IPR013332">
    <property type="entry name" value="KPR_N"/>
</dbReference>
<dbReference type="InterPro" id="IPR008927">
    <property type="entry name" value="6-PGluconate_DH-like_C_sf"/>
</dbReference>
<proteinExistence type="inferred from homology"/>
<protein>
    <recommendedName>
        <fullName evidence="5 11">2-dehydropantoate 2-reductase</fullName>
        <ecNumber evidence="4 11">1.1.1.169</ecNumber>
    </recommendedName>
    <alternativeName>
        <fullName evidence="9 11">Ketopantoate reductase</fullName>
    </alternativeName>
</protein>
<dbReference type="GO" id="GO:0015940">
    <property type="term" value="P:pantothenate biosynthetic process"/>
    <property type="evidence" value="ECO:0007669"/>
    <property type="project" value="UniProtKB-KW"/>
</dbReference>
<dbReference type="InterPro" id="IPR003710">
    <property type="entry name" value="ApbA"/>
</dbReference>
<keyword evidence="15" id="KW-1185">Reference proteome</keyword>
<evidence type="ECO:0000313" key="15">
    <source>
        <dbReference type="Proteomes" id="UP000622687"/>
    </source>
</evidence>